<protein>
    <recommendedName>
        <fullName evidence="3">WavE lipopolysaccharide synthesis</fullName>
    </recommendedName>
</protein>
<evidence type="ECO:0008006" key="3">
    <source>
        <dbReference type="Google" id="ProtNLM"/>
    </source>
</evidence>
<comment type="caution">
    <text evidence="1">The sequence shown here is derived from an EMBL/GenBank/DDBJ whole genome shotgun (WGS) entry which is preliminary data.</text>
</comment>
<dbReference type="Pfam" id="PF07507">
    <property type="entry name" value="WavE"/>
    <property type="match status" value="1"/>
</dbReference>
<proteinExistence type="predicted"/>
<accession>A0A1F6NY93</accession>
<dbReference type="EMBL" id="MFQZ01000001">
    <property type="protein sequence ID" value="OGH88693.1"/>
    <property type="molecule type" value="Genomic_DNA"/>
</dbReference>
<dbReference type="Proteomes" id="UP000177907">
    <property type="component" value="Unassembled WGS sequence"/>
</dbReference>
<sequence>MLKSFLKKLFNLFEKPLPYFFTFHLRPKRADKIGTVADKSLKYSKVAIVIQGPIVYDEDFTLETIKLYKKIFPEAIIILSTWDYEKTEYVDKIKNEGIEIILNKPPVVKGAQNVNFQLISAFVGIKKAGQLGAEYVCKTRTDQRIYNPNALVFLSNIVEKFPVVGDYKQKKRIVGVSLNTFKYRLYGVSDMNLFGNVDDILNYFSAEPDEEGKNLKKVSASYPEVYLSVSYLQKIGRQLLWTLRDSWRVLAEHFIIVDEKSLDLYWYKYARMKEFRYLRYGEASNDRELTFCDWFNIHANLENIQEPDLNKMKKKIA</sequence>
<gene>
    <name evidence="1" type="ORF">A3J93_01190</name>
</gene>
<dbReference type="InterPro" id="IPR011122">
    <property type="entry name" value="WavE"/>
</dbReference>
<organism evidence="1 2">
    <name type="scientific">Candidatus Magasanikbacteria bacterium RIFOXYC2_FULL_42_28</name>
    <dbReference type="NCBI Taxonomy" id="1798704"/>
    <lineage>
        <taxon>Bacteria</taxon>
        <taxon>Candidatus Magasanikiibacteriota</taxon>
    </lineage>
</organism>
<evidence type="ECO:0000313" key="1">
    <source>
        <dbReference type="EMBL" id="OGH88693.1"/>
    </source>
</evidence>
<dbReference type="AlphaFoldDB" id="A0A1F6NY93"/>
<reference evidence="1 2" key="1">
    <citation type="journal article" date="2016" name="Nat. Commun.">
        <title>Thousands of microbial genomes shed light on interconnected biogeochemical processes in an aquifer system.</title>
        <authorList>
            <person name="Anantharaman K."/>
            <person name="Brown C.T."/>
            <person name="Hug L.A."/>
            <person name="Sharon I."/>
            <person name="Castelle C.J."/>
            <person name="Probst A.J."/>
            <person name="Thomas B.C."/>
            <person name="Singh A."/>
            <person name="Wilkins M.J."/>
            <person name="Karaoz U."/>
            <person name="Brodie E.L."/>
            <person name="Williams K.H."/>
            <person name="Hubbard S.S."/>
            <person name="Banfield J.F."/>
        </authorList>
    </citation>
    <scope>NUCLEOTIDE SEQUENCE [LARGE SCALE GENOMIC DNA]</scope>
</reference>
<evidence type="ECO:0000313" key="2">
    <source>
        <dbReference type="Proteomes" id="UP000177907"/>
    </source>
</evidence>
<dbReference type="STRING" id="1798704.A3J93_01190"/>
<name>A0A1F6NY93_9BACT</name>